<dbReference type="EMBL" id="CP002272">
    <property type="protein sequence ID" value="ADO48931.1"/>
    <property type="molecule type" value="Genomic_DNA"/>
</dbReference>
<evidence type="ECO:0000256" key="2">
    <source>
        <dbReference type="ARBA" id="ARBA00006671"/>
    </source>
</evidence>
<comment type="similarity">
    <text evidence="2">Belongs to the fimbrial protein family.</text>
</comment>
<dbReference type="InterPro" id="IPR008966">
    <property type="entry name" value="Adhesion_dom_sf"/>
</dbReference>
<keyword evidence="3 5" id="KW-0732">Signal</keyword>
<dbReference type="PANTHER" id="PTHR33420:SF12">
    <property type="entry name" value="FIMBRIN-LIKE PROTEIN FIMI-RELATED"/>
    <property type="match status" value="1"/>
</dbReference>
<feature type="signal peptide" evidence="5">
    <location>
        <begin position="1"/>
        <end position="24"/>
    </location>
</feature>
<evidence type="ECO:0000256" key="3">
    <source>
        <dbReference type="ARBA" id="ARBA00022729"/>
    </source>
</evidence>
<dbReference type="eggNOG" id="COG3539">
    <property type="taxonomic scope" value="Bacteria"/>
</dbReference>
<organism evidence="7 8">
    <name type="scientific">Enterobacter lignolyticus (strain SCF1)</name>
    <dbReference type="NCBI Taxonomy" id="701347"/>
    <lineage>
        <taxon>Bacteria</taxon>
        <taxon>Pseudomonadati</taxon>
        <taxon>Pseudomonadota</taxon>
        <taxon>Gammaproteobacteria</taxon>
        <taxon>Enterobacterales</taxon>
        <taxon>Enterobacteriaceae</taxon>
        <taxon>Pluralibacter</taxon>
    </lineage>
</organism>
<feature type="domain" description="Fimbrial-type adhesion" evidence="6">
    <location>
        <begin position="31"/>
        <end position="195"/>
    </location>
</feature>
<protein>
    <submittedName>
        <fullName evidence="7">Fimbrial protein domain-containing protein</fullName>
    </submittedName>
</protein>
<evidence type="ECO:0000256" key="5">
    <source>
        <dbReference type="SAM" id="SignalP"/>
    </source>
</evidence>
<dbReference type="InterPro" id="IPR036937">
    <property type="entry name" value="Adhesion_dom_fimbrial_sf"/>
</dbReference>
<sequence>MKTLRMTYIAAGMVLAGLVSPSWATETGGVVHFSGQIVDATCDVAASANSGGDDQNVVLGSGMISSNSFTSGIGGESDPSRTPFHINLENCNSDPSLKVALNFTGAGATDANDPTALTVSQATGVGIRIYRESSSTPINFSDDSAEAQASAVPLLDIASNENGNHTFNYTAVYVQTAQQIVAGEANADANYLITYY</sequence>
<evidence type="ECO:0000313" key="7">
    <source>
        <dbReference type="EMBL" id="ADO48931.1"/>
    </source>
</evidence>
<evidence type="ECO:0000256" key="1">
    <source>
        <dbReference type="ARBA" id="ARBA00004561"/>
    </source>
</evidence>
<dbReference type="KEGG" id="esc:Entcl_2683"/>
<dbReference type="InterPro" id="IPR000259">
    <property type="entry name" value="Adhesion_dom_fimbrial"/>
</dbReference>
<evidence type="ECO:0000259" key="6">
    <source>
        <dbReference type="Pfam" id="PF00419"/>
    </source>
</evidence>
<name>E3GBG8_ENTLS</name>
<proteinExistence type="inferred from homology"/>
<comment type="subcellular location">
    <subcellularLocation>
        <location evidence="1">Fimbrium</location>
    </subcellularLocation>
</comment>
<evidence type="ECO:0000256" key="4">
    <source>
        <dbReference type="ARBA" id="ARBA00023263"/>
    </source>
</evidence>
<dbReference type="SUPFAM" id="SSF49401">
    <property type="entry name" value="Bacterial adhesins"/>
    <property type="match status" value="1"/>
</dbReference>
<dbReference type="GO" id="GO:0009289">
    <property type="term" value="C:pilus"/>
    <property type="evidence" value="ECO:0007669"/>
    <property type="project" value="UniProtKB-SubCell"/>
</dbReference>
<reference evidence="8" key="1">
    <citation type="submission" date="2010-10" db="EMBL/GenBank/DDBJ databases">
        <title>Complete sequence of Enterobacter cloacae SCF1.</title>
        <authorList>
            <consortium name="US DOE Joint Genome Institute"/>
            <person name="Lucas S."/>
            <person name="Copeland A."/>
            <person name="Lapidus A."/>
            <person name="Cheng J.-F."/>
            <person name="Bruce D."/>
            <person name="Goodwin L."/>
            <person name="Pitluck S."/>
            <person name="Davenport K."/>
            <person name="Detter J.C."/>
            <person name="Han C."/>
            <person name="Tapia R."/>
            <person name="Land M."/>
            <person name="Hauser L."/>
            <person name="Chang Y.-J."/>
            <person name="Jeffries C."/>
            <person name="Kyrpides N."/>
            <person name="Ivanova N."/>
            <person name="Mikhailova N."/>
            <person name="DeAngelis K."/>
            <person name="Arkin A.P."/>
            <person name="Chivian D."/>
            <person name="Edwards B."/>
            <person name="Woo H."/>
            <person name="Hazen T.C."/>
            <person name="Woyke T."/>
        </authorList>
    </citation>
    <scope>NUCLEOTIDE SEQUENCE [LARGE SCALE GENOMIC DNA]</scope>
    <source>
        <strain evidence="8">SCF1</strain>
    </source>
</reference>
<dbReference type="Proteomes" id="UP000006872">
    <property type="component" value="Chromosome"/>
</dbReference>
<dbReference type="PANTHER" id="PTHR33420">
    <property type="entry name" value="FIMBRIAL SUBUNIT ELFA-RELATED"/>
    <property type="match status" value="1"/>
</dbReference>
<dbReference type="Pfam" id="PF00419">
    <property type="entry name" value="Fimbrial"/>
    <property type="match status" value="1"/>
</dbReference>
<keyword evidence="8" id="KW-1185">Reference proteome</keyword>
<reference evidence="7 8" key="2">
    <citation type="journal article" date="2011" name="Stand. Genomic Sci.">
        <title>Complete genome sequence of 'Enterobacter lignolyticus' SCF1.</title>
        <authorList>
            <person name="Deangelis K.M."/>
            <person name="D'Haeseleer P."/>
            <person name="Chivian D."/>
            <person name="Fortney J.L."/>
            <person name="Khudyakov J."/>
            <person name="Simmons B."/>
            <person name="Woo H."/>
            <person name="Arkin A.P."/>
            <person name="Davenport K.W."/>
            <person name="Goodwin L."/>
            <person name="Chen A."/>
            <person name="Ivanova N."/>
            <person name="Kyrpides N.C."/>
            <person name="Mavromatis K."/>
            <person name="Woyke T."/>
            <person name="Hazen T.C."/>
        </authorList>
    </citation>
    <scope>NUCLEOTIDE SEQUENCE [LARGE SCALE GENOMIC DNA]</scope>
    <source>
        <strain evidence="7 8">SCF1</strain>
    </source>
</reference>
<dbReference type="RefSeq" id="WP_013366665.1">
    <property type="nucleotide sequence ID" value="NC_014618.1"/>
</dbReference>
<gene>
    <name evidence="7" type="ordered locus">Entcl_2683</name>
</gene>
<feature type="chain" id="PRO_5003170097" evidence="5">
    <location>
        <begin position="25"/>
        <end position="196"/>
    </location>
</feature>
<dbReference type="GO" id="GO:0043709">
    <property type="term" value="P:cell adhesion involved in single-species biofilm formation"/>
    <property type="evidence" value="ECO:0007669"/>
    <property type="project" value="TreeGrafter"/>
</dbReference>
<evidence type="ECO:0000313" key="8">
    <source>
        <dbReference type="Proteomes" id="UP000006872"/>
    </source>
</evidence>
<dbReference type="STRING" id="701347.Entcl_2683"/>
<dbReference type="Gene3D" id="2.60.40.1090">
    <property type="entry name" value="Fimbrial-type adhesion domain"/>
    <property type="match status" value="1"/>
</dbReference>
<accession>E3GBG8</accession>
<keyword evidence="4" id="KW-0281">Fimbrium</keyword>
<dbReference type="AlphaFoldDB" id="E3GBG8"/>
<dbReference type="InterPro" id="IPR050263">
    <property type="entry name" value="Bact_Fimbrial_Adh_Pro"/>
</dbReference>
<dbReference type="HOGENOM" id="CLU_088965_0_3_6"/>